<protein>
    <recommendedName>
        <fullName evidence="3">CHAP domain-containing protein</fullName>
    </recommendedName>
</protein>
<name>A0A420XV83_9ACTN</name>
<proteinExistence type="predicted"/>
<dbReference type="InterPro" id="IPR038765">
    <property type="entry name" value="Papain-like_cys_pep_sf"/>
</dbReference>
<accession>A0A420XV83</accession>
<keyword evidence="2" id="KW-1185">Reference proteome</keyword>
<dbReference type="InParanoid" id="A0A420XV83"/>
<organism evidence="1 2">
    <name type="scientific">Motilibacter peucedani</name>
    <dbReference type="NCBI Taxonomy" id="598650"/>
    <lineage>
        <taxon>Bacteria</taxon>
        <taxon>Bacillati</taxon>
        <taxon>Actinomycetota</taxon>
        <taxon>Actinomycetes</taxon>
        <taxon>Motilibacterales</taxon>
        <taxon>Motilibacteraceae</taxon>
        <taxon>Motilibacter</taxon>
    </lineage>
</organism>
<gene>
    <name evidence="1" type="ORF">CLV35_0230</name>
</gene>
<evidence type="ECO:0000313" key="1">
    <source>
        <dbReference type="EMBL" id="RKS80641.1"/>
    </source>
</evidence>
<dbReference type="Proteomes" id="UP000281955">
    <property type="component" value="Unassembled WGS sequence"/>
</dbReference>
<evidence type="ECO:0008006" key="3">
    <source>
        <dbReference type="Google" id="ProtNLM"/>
    </source>
</evidence>
<dbReference type="Gene3D" id="3.90.1720.10">
    <property type="entry name" value="endopeptidase domain like (from Nostoc punctiforme)"/>
    <property type="match status" value="1"/>
</dbReference>
<dbReference type="OrthoDB" id="2607492at2"/>
<reference evidence="1 2" key="1">
    <citation type="submission" date="2018-10" db="EMBL/GenBank/DDBJ databases">
        <title>Genomic Encyclopedia of Archaeal and Bacterial Type Strains, Phase II (KMG-II): from individual species to whole genera.</title>
        <authorList>
            <person name="Goeker M."/>
        </authorList>
    </citation>
    <scope>NUCLEOTIDE SEQUENCE [LARGE SCALE GENOMIC DNA]</scope>
    <source>
        <strain evidence="1 2">RP-AC37</strain>
    </source>
</reference>
<evidence type="ECO:0000313" key="2">
    <source>
        <dbReference type="Proteomes" id="UP000281955"/>
    </source>
</evidence>
<dbReference type="EMBL" id="RBWV01000003">
    <property type="protein sequence ID" value="RKS80641.1"/>
    <property type="molecule type" value="Genomic_DNA"/>
</dbReference>
<comment type="caution">
    <text evidence="1">The sequence shown here is derived from an EMBL/GenBank/DDBJ whole genome shotgun (WGS) entry which is preliminary data.</text>
</comment>
<sequence length="529" mass="54792">MTNRAAVAIAAGTAGVVLSAGLVTVVTGTTAAAVQCLPSSVSITGTVPPSAALTPAQAANATTIVSAVVDRRMPSRAAVIAVATAMQESRLLNLASEAVPESLTYPHDDVAPGDHDSVGLFQQRPSQGWGAVQQLMTPSFAAGAFLDALEQVQGWEAMPLTQAAQAVQRSGAPDAYAQWEQQAQSIVNGLLGRPDDPGTGDQTVGDAPGLYVEGDGLLAALAGATPVTFNSGLVTSSVQRGRTTAEGIADLTAHRTTLPGSLLVSLGAADHLTSETASTYRTQVRSVLALAHDGHTVYWLTDPGADVANGVLREEATADNDLQLVDLDYAVQAHPEWMTGTALNDAGVTGATKLLKNALGTNTDDDPTDPTNVDSGSGCSDGLGGYSSVPVADCTFTLARANPRSCQDAIRWALAQQDGPAQWYRKCLNFVARSYGYAHSGVGAPYTAREFWLESTHQHPLDPNPPAGALVFWNGGSAGHVALSAGNGLVISNDIRGHGTIALVPLSEITERWHDPYLGWADPYFPAAA</sequence>
<dbReference type="SUPFAM" id="SSF54001">
    <property type="entry name" value="Cysteine proteinases"/>
    <property type="match status" value="1"/>
</dbReference>
<dbReference type="AlphaFoldDB" id="A0A420XV83"/>